<dbReference type="EMBL" id="CAJDYZ010010095">
    <property type="protein sequence ID" value="CAD1477572.1"/>
    <property type="molecule type" value="Genomic_DNA"/>
</dbReference>
<proteinExistence type="predicted"/>
<evidence type="ECO:0000313" key="3">
    <source>
        <dbReference type="Proteomes" id="UP000752696"/>
    </source>
</evidence>
<sequence>MIHRGEKREERRKKDDRDIPVAAASANRDTIAIGTRDTRRNASVPSLRSKNENVVKKVEEHAKKRPQPQPGQSKLSRRVPKRARGASNLFCPSVCRLLPGRICGVLHRRLFITDDSALRVPSVFSYGDSSHHFSHRRSPYVSK</sequence>
<feature type="compositionally biased region" description="Basic and acidic residues" evidence="1">
    <location>
        <begin position="49"/>
        <end position="62"/>
    </location>
</feature>
<feature type="non-terminal residue" evidence="2">
    <location>
        <position position="143"/>
    </location>
</feature>
<evidence type="ECO:0000256" key="1">
    <source>
        <dbReference type="SAM" id="MobiDB-lite"/>
    </source>
</evidence>
<name>A0A6V7HEB4_9HYME</name>
<evidence type="ECO:0000313" key="2">
    <source>
        <dbReference type="EMBL" id="CAD1477572.1"/>
    </source>
</evidence>
<comment type="caution">
    <text evidence="2">The sequence shown here is derived from an EMBL/GenBank/DDBJ whole genome shotgun (WGS) entry which is preliminary data.</text>
</comment>
<dbReference type="Proteomes" id="UP000752696">
    <property type="component" value="Unassembled WGS sequence"/>
</dbReference>
<organism evidence="2 3">
    <name type="scientific">Heterotrigona itama</name>
    <dbReference type="NCBI Taxonomy" id="395501"/>
    <lineage>
        <taxon>Eukaryota</taxon>
        <taxon>Metazoa</taxon>
        <taxon>Ecdysozoa</taxon>
        <taxon>Arthropoda</taxon>
        <taxon>Hexapoda</taxon>
        <taxon>Insecta</taxon>
        <taxon>Pterygota</taxon>
        <taxon>Neoptera</taxon>
        <taxon>Endopterygota</taxon>
        <taxon>Hymenoptera</taxon>
        <taxon>Apocrita</taxon>
        <taxon>Aculeata</taxon>
        <taxon>Apoidea</taxon>
        <taxon>Anthophila</taxon>
        <taxon>Apidae</taxon>
        <taxon>Heterotrigona</taxon>
    </lineage>
</organism>
<accession>A0A6V7HEB4</accession>
<keyword evidence="3" id="KW-1185">Reference proteome</keyword>
<feature type="region of interest" description="Disordered" evidence="1">
    <location>
        <begin position="1"/>
        <end position="82"/>
    </location>
</feature>
<gene>
    <name evidence="2" type="ORF">MHI_LOCUS736342</name>
</gene>
<feature type="compositionally biased region" description="Basic and acidic residues" evidence="1">
    <location>
        <begin position="1"/>
        <end position="19"/>
    </location>
</feature>
<protein>
    <submittedName>
        <fullName evidence="2">Uncharacterized protein</fullName>
    </submittedName>
</protein>
<reference evidence="2" key="1">
    <citation type="submission" date="2020-07" db="EMBL/GenBank/DDBJ databases">
        <authorList>
            <person name="Nazaruddin N."/>
        </authorList>
    </citation>
    <scope>NUCLEOTIDE SEQUENCE</scope>
</reference>
<dbReference type="AlphaFoldDB" id="A0A6V7HEB4"/>